<comment type="function">
    <text evidence="1">Core subunit of the mitochondrial membrane respiratory chain NADH dehydrogenase (Complex I) that is believed to belong to the minimal assembly required for catalysis. Complex I functions in the transfer of electrons from NADH to the respiratory chain. The immediate electron acceptor for the enzyme is believed to be ubiquinone.</text>
</comment>
<evidence type="ECO:0000256" key="16">
    <source>
        <dbReference type="ARBA" id="ARBA00023136"/>
    </source>
</evidence>
<evidence type="ECO:0000256" key="5">
    <source>
        <dbReference type="ARBA" id="ARBA00021008"/>
    </source>
</evidence>
<evidence type="ECO:0000256" key="15">
    <source>
        <dbReference type="ARBA" id="ARBA00023128"/>
    </source>
</evidence>
<keyword evidence="11 18" id="KW-0249">Electron transport</keyword>
<evidence type="ECO:0000256" key="3">
    <source>
        <dbReference type="ARBA" id="ARBA00007012"/>
    </source>
</evidence>
<dbReference type="CTD" id="4536"/>
<dbReference type="PRINTS" id="PR01436">
    <property type="entry name" value="NADHDHGNASE2"/>
</dbReference>
<comment type="subcellular location">
    <subcellularLocation>
        <location evidence="2 18">Mitochondrion inner membrane</location>
        <topology evidence="2 18">Multi-pass membrane protein</topology>
    </subcellularLocation>
</comment>
<keyword evidence="14 18" id="KW-0830">Ubiquinone</keyword>
<reference evidence="20" key="1">
    <citation type="submission" date="2016-03" db="EMBL/GenBank/DDBJ databases">
        <title>Complete mitochondrial genome of Macropsis notata (Hemiptera: Cicadellidae).</title>
        <authorList>
            <person name="Wu Y.F."/>
            <person name="Wang J.J."/>
            <person name="Dai R.H."/>
        </authorList>
    </citation>
    <scope>NUCLEOTIDE SEQUENCE</scope>
</reference>
<evidence type="ECO:0000256" key="11">
    <source>
        <dbReference type="ARBA" id="ARBA00022982"/>
    </source>
</evidence>
<feature type="transmembrane region" description="Helical" evidence="18">
    <location>
        <begin position="112"/>
        <end position="133"/>
    </location>
</feature>
<evidence type="ECO:0000256" key="1">
    <source>
        <dbReference type="ARBA" id="ARBA00003257"/>
    </source>
</evidence>
<name>A0A4Y1JU88_9HEMI</name>
<feature type="domain" description="NADH:quinone oxidoreductase/Mrp antiporter transmembrane" evidence="19">
    <location>
        <begin position="83"/>
        <end position="268"/>
    </location>
</feature>
<keyword evidence="10 18" id="KW-1278">Translocase</keyword>
<dbReference type="EMBL" id="KX010420">
    <property type="protein sequence ID" value="AOW43939.1"/>
    <property type="molecule type" value="Genomic_DNA"/>
</dbReference>
<keyword evidence="16 18" id="KW-0472">Membrane</keyword>
<evidence type="ECO:0000256" key="2">
    <source>
        <dbReference type="ARBA" id="ARBA00004448"/>
    </source>
</evidence>
<evidence type="ECO:0000256" key="13">
    <source>
        <dbReference type="ARBA" id="ARBA00023027"/>
    </source>
</evidence>
<dbReference type="PANTHER" id="PTHR46552:SF1">
    <property type="entry name" value="NADH-UBIQUINONE OXIDOREDUCTASE CHAIN 2"/>
    <property type="match status" value="1"/>
</dbReference>
<evidence type="ECO:0000256" key="18">
    <source>
        <dbReference type="RuleBase" id="RU003403"/>
    </source>
</evidence>
<evidence type="ECO:0000256" key="8">
    <source>
        <dbReference type="ARBA" id="ARBA00022692"/>
    </source>
</evidence>
<comment type="function">
    <text evidence="18">Core subunit of the mitochondrial membrane respiratory chain NADH dehydrogenase (Complex I) which catalyzes electron transfer from NADH through the respiratory chain, using ubiquinone as an electron acceptor. Essential for the catalytic activity and assembly of complex I.</text>
</comment>
<dbReference type="InterPro" id="IPR050175">
    <property type="entry name" value="Complex_I_Subunit_2"/>
</dbReference>
<evidence type="ECO:0000256" key="12">
    <source>
        <dbReference type="ARBA" id="ARBA00022989"/>
    </source>
</evidence>
<feature type="transmembrane region" description="Helical" evidence="18">
    <location>
        <begin position="299"/>
        <end position="317"/>
    </location>
</feature>
<evidence type="ECO:0000256" key="6">
    <source>
        <dbReference type="ARBA" id="ARBA00022448"/>
    </source>
</evidence>
<dbReference type="AlphaFoldDB" id="A0A4Y1JU88"/>
<geneLocation type="mitochondrion" evidence="20"/>
<evidence type="ECO:0000259" key="19">
    <source>
        <dbReference type="Pfam" id="PF00361"/>
    </source>
</evidence>
<proteinExistence type="inferred from homology"/>
<keyword evidence="8 18" id="KW-0812">Transmembrane</keyword>
<feature type="domain" description="NADH:quinone oxidoreductase/Mrp antiporter transmembrane" evidence="19">
    <location>
        <begin position="24"/>
        <end position="78"/>
    </location>
</feature>
<evidence type="ECO:0000313" key="20">
    <source>
        <dbReference type="EMBL" id="AOW43939.1"/>
    </source>
</evidence>
<keyword evidence="7 18" id="KW-0679">Respiratory chain</keyword>
<evidence type="ECO:0000256" key="4">
    <source>
        <dbReference type="ARBA" id="ARBA00012944"/>
    </source>
</evidence>
<accession>A0A4Y1JU88</accession>
<feature type="transmembrane region" description="Helical" evidence="18">
    <location>
        <begin position="183"/>
        <end position="201"/>
    </location>
</feature>
<dbReference type="GO" id="GO:0006120">
    <property type="term" value="P:mitochondrial electron transport, NADH to ubiquinone"/>
    <property type="evidence" value="ECO:0007669"/>
    <property type="project" value="InterPro"/>
</dbReference>
<keyword evidence="9 18" id="KW-0999">Mitochondrion inner membrane</keyword>
<evidence type="ECO:0000256" key="17">
    <source>
        <dbReference type="ARBA" id="ARBA00049551"/>
    </source>
</evidence>
<dbReference type="EC" id="7.1.1.2" evidence="4 18"/>
<keyword evidence="6" id="KW-0813">Transport</keyword>
<dbReference type="PANTHER" id="PTHR46552">
    <property type="entry name" value="NADH-UBIQUINONE OXIDOREDUCTASE CHAIN 2"/>
    <property type="match status" value="1"/>
</dbReference>
<organism evidence="20">
    <name type="scientific">Macropsis notata</name>
    <dbReference type="NCBI Taxonomy" id="1159701"/>
    <lineage>
        <taxon>Eukaryota</taxon>
        <taxon>Metazoa</taxon>
        <taxon>Ecdysozoa</taxon>
        <taxon>Arthropoda</taxon>
        <taxon>Hexapoda</taxon>
        <taxon>Insecta</taxon>
        <taxon>Pterygota</taxon>
        <taxon>Neoptera</taxon>
        <taxon>Paraneoptera</taxon>
        <taxon>Hemiptera</taxon>
        <taxon>Auchenorrhyncha</taxon>
        <taxon>Membracoidea</taxon>
        <taxon>Cicadellidae</taxon>
        <taxon>Eurymelinae</taxon>
        <taxon>Macropsini</taxon>
        <taxon>Macropsis</taxon>
    </lineage>
</organism>
<protein>
    <recommendedName>
        <fullName evidence="5 18">NADH-ubiquinone oxidoreductase chain 2</fullName>
        <ecNumber evidence="4 18">7.1.1.2</ecNumber>
    </recommendedName>
</protein>
<evidence type="ECO:0000256" key="9">
    <source>
        <dbReference type="ARBA" id="ARBA00022792"/>
    </source>
</evidence>
<evidence type="ECO:0000256" key="7">
    <source>
        <dbReference type="ARBA" id="ARBA00022660"/>
    </source>
</evidence>
<dbReference type="RefSeq" id="YP_009650997.1">
    <property type="nucleotide sequence ID" value="NC_042723.1"/>
</dbReference>
<feature type="transmembrane region" description="Helical" evidence="18">
    <location>
        <begin position="259"/>
        <end position="279"/>
    </location>
</feature>
<dbReference type="GeneID" id="40487283"/>
<keyword evidence="13 18" id="KW-0520">NAD</keyword>
<dbReference type="InterPro" id="IPR003917">
    <property type="entry name" value="NADH_UbQ_OxRdtase_chain2"/>
</dbReference>
<evidence type="ECO:0000256" key="10">
    <source>
        <dbReference type="ARBA" id="ARBA00022967"/>
    </source>
</evidence>
<dbReference type="GO" id="GO:0008137">
    <property type="term" value="F:NADH dehydrogenase (ubiquinone) activity"/>
    <property type="evidence" value="ECO:0007669"/>
    <property type="project" value="UniProtKB-EC"/>
</dbReference>
<keyword evidence="12 18" id="KW-1133">Transmembrane helix</keyword>
<dbReference type="InterPro" id="IPR001750">
    <property type="entry name" value="ND/Mrp_TM"/>
</dbReference>
<feature type="transmembrane region" description="Helical" evidence="18">
    <location>
        <begin position="139"/>
        <end position="158"/>
    </location>
</feature>
<sequence>MNLNLTKLLFVNSIMIGVMMAISSNNWISLWISMEIGVLSVVPLMTQEKISSDSPIKYFIIQSVSSSIMITGMMTFVSLINFKILLTQAMLIKIGAAPFHTWILSMIESVKYYVLFILFTLIKIPGMITLSILNEQLQLWSISSMIIGAIMVINQSSIKKMLSYSSIYNLGVMMSSMNENQIWITYMIVYSLMLSMILMMIKKLKINYLNQILVNELETMTKISIWISLLSMAGLPPMMGFTIKMIVLEKMILKTEIMLALILLASSMLMMFMYMRISFLAMTLFSTSTKWKIFKKSNINIKIMITNLIFTPITITLKSLT</sequence>
<feature type="transmembrane region" description="Helical" evidence="18">
    <location>
        <begin position="86"/>
        <end position="105"/>
    </location>
</feature>
<dbReference type="GO" id="GO:0005743">
    <property type="term" value="C:mitochondrial inner membrane"/>
    <property type="evidence" value="ECO:0007669"/>
    <property type="project" value="UniProtKB-SubCell"/>
</dbReference>
<comment type="similarity">
    <text evidence="3 18">Belongs to the complex I subunit 2 family.</text>
</comment>
<feature type="transmembrane region" description="Helical" evidence="18">
    <location>
        <begin position="223"/>
        <end position="247"/>
    </location>
</feature>
<evidence type="ECO:0000256" key="14">
    <source>
        <dbReference type="ARBA" id="ARBA00023075"/>
    </source>
</evidence>
<gene>
    <name evidence="20" type="primary">ND2</name>
</gene>
<feature type="transmembrane region" description="Helical" evidence="18">
    <location>
        <begin position="5"/>
        <end position="22"/>
    </location>
</feature>
<comment type="catalytic activity">
    <reaction evidence="17 18">
        <text>a ubiquinone + NADH + 5 H(+)(in) = a ubiquinol + NAD(+) + 4 H(+)(out)</text>
        <dbReference type="Rhea" id="RHEA:29091"/>
        <dbReference type="Rhea" id="RHEA-COMP:9565"/>
        <dbReference type="Rhea" id="RHEA-COMP:9566"/>
        <dbReference type="ChEBI" id="CHEBI:15378"/>
        <dbReference type="ChEBI" id="CHEBI:16389"/>
        <dbReference type="ChEBI" id="CHEBI:17976"/>
        <dbReference type="ChEBI" id="CHEBI:57540"/>
        <dbReference type="ChEBI" id="CHEBI:57945"/>
        <dbReference type="EC" id="7.1.1.2"/>
    </reaction>
</comment>
<feature type="transmembrane region" description="Helical" evidence="18">
    <location>
        <begin position="58"/>
        <end position="80"/>
    </location>
</feature>
<dbReference type="Pfam" id="PF00361">
    <property type="entry name" value="Proton_antipo_M"/>
    <property type="match status" value="2"/>
</dbReference>
<keyword evidence="15 18" id="KW-0496">Mitochondrion</keyword>